<dbReference type="PANTHER" id="PTHR43394">
    <property type="entry name" value="ATP-DEPENDENT PERMEASE MDL1, MITOCHONDRIAL"/>
    <property type="match status" value="1"/>
</dbReference>
<dbReference type="Gene3D" id="3.40.50.300">
    <property type="entry name" value="P-loop containing nucleotide triphosphate hydrolases"/>
    <property type="match status" value="1"/>
</dbReference>
<evidence type="ECO:0000256" key="8">
    <source>
        <dbReference type="ARBA" id="ARBA00022989"/>
    </source>
</evidence>
<dbReference type="GO" id="GO:0015421">
    <property type="term" value="F:ABC-type oligopeptide transporter activity"/>
    <property type="evidence" value="ECO:0007669"/>
    <property type="project" value="TreeGrafter"/>
</dbReference>
<feature type="transmembrane region" description="Helical" evidence="10">
    <location>
        <begin position="128"/>
        <end position="153"/>
    </location>
</feature>
<dbReference type="Gene3D" id="1.20.1560.10">
    <property type="entry name" value="ABC transporter type 1, transmembrane domain"/>
    <property type="match status" value="1"/>
</dbReference>
<dbReference type="AlphaFoldDB" id="A0A4R6IHT3"/>
<feature type="domain" description="ABC transmembrane type-1" evidence="12">
    <location>
        <begin position="13"/>
        <end position="302"/>
    </location>
</feature>
<organism evidence="13 14">
    <name type="scientific">Mycoplasma testudineum</name>
    <dbReference type="NCBI Taxonomy" id="244584"/>
    <lineage>
        <taxon>Bacteria</taxon>
        <taxon>Bacillati</taxon>
        <taxon>Mycoplasmatota</taxon>
        <taxon>Mollicutes</taxon>
        <taxon>Mycoplasmataceae</taxon>
        <taxon>Mycoplasma</taxon>
    </lineage>
</organism>
<dbReference type="GO" id="GO:0016887">
    <property type="term" value="F:ATP hydrolysis activity"/>
    <property type="evidence" value="ECO:0007669"/>
    <property type="project" value="InterPro"/>
</dbReference>
<keyword evidence="3" id="KW-0813">Transport</keyword>
<dbReference type="SUPFAM" id="SSF52540">
    <property type="entry name" value="P-loop containing nucleoside triphosphate hydrolases"/>
    <property type="match status" value="1"/>
</dbReference>
<dbReference type="PANTHER" id="PTHR43394:SF1">
    <property type="entry name" value="ATP-BINDING CASSETTE SUB-FAMILY B MEMBER 10, MITOCHONDRIAL"/>
    <property type="match status" value="1"/>
</dbReference>
<gene>
    <name evidence="13" type="ORF">EI74_0196</name>
</gene>
<evidence type="ECO:0000313" key="13">
    <source>
        <dbReference type="EMBL" id="TDO21165.1"/>
    </source>
</evidence>
<dbReference type="InterPro" id="IPR017871">
    <property type="entry name" value="ABC_transporter-like_CS"/>
</dbReference>
<reference evidence="13 14" key="1">
    <citation type="submission" date="2019-03" db="EMBL/GenBank/DDBJ databases">
        <title>Genomic Encyclopedia of Archaeal and Bacterial Type Strains, Phase II (KMG-II): from individual species to whole genera.</title>
        <authorList>
            <person name="Goeker M."/>
        </authorList>
    </citation>
    <scope>NUCLEOTIDE SEQUENCE [LARGE SCALE GENOMIC DNA]</scope>
    <source>
        <strain evidence="13 14">ATCC 700618</strain>
    </source>
</reference>
<keyword evidence="6" id="KW-0547">Nucleotide-binding</keyword>
<dbReference type="EMBL" id="SNWN01000009">
    <property type="protein sequence ID" value="TDO21165.1"/>
    <property type="molecule type" value="Genomic_DNA"/>
</dbReference>
<sequence length="592" mass="66562">MFYLLKIVRGRLLVIVILTIILILVQTGVSYYQTIVLSELIPSPNSGSLSNDNFVINLILVFALALAAFISSLFANYFAVSASSQLAMQLRLQIYDKILKLTNKDIQNFTTASLTVRSTSDIKFFQEAFLEMIIFIPRGASLVIGAIVTGIILSPSLSLIMAFTIPFFIIITSTIGAKSRKFLKLQREALDTVQRLMRESILGTRVIKSYNLENKLQSGFDEADNLYVTTSKQSAQRFSFIQPIAITVINVSIMVAFIVASYLQINGIDTQILSLVIPFTLVIFRSSIGLFLLSYGLTQIMMSSQNANRVSQVLKFEIIKKWNDENLEITNGDIELKDVNFRYYESSKLALENINIKIKNKQRIGIIGPTGSGKSTLVNLLVRNFEPESGTIKISNTDISLIDKRSLNNDVGLAFQEPQILSGTIKSNIELVHRIENIKDLESKNNEIINSLRLAEAWEFVNKFENNIDHVIEQRGNNLSGGQKQRLQIARIMAQKAKITIFDDSTSALDKITERNVLSNINNELDTTLIVVAQRIDSVENMDKIIFMDNGKIISQGTHAELLRENKHYRNIAYIQNGKERTDAQIRELNNA</sequence>
<dbReference type="InterPro" id="IPR003593">
    <property type="entry name" value="AAA+_ATPase"/>
</dbReference>
<evidence type="ECO:0000256" key="7">
    <source>
        <dbReference type="ARBA" id="ARBA00022840"/>
    </source>
</evidence>
<keyword evidence="7 13" id="KW-0067">ATP-binding</keyword>
<evidence type="ECO:0000256" key="4">
    <source>
        <dbReference type="ARBA" id="ARBA00022475"/>
    </source>
</evidence>
<feature type="transmembrane region" description="Helical" evidence="10">
    <location>
        <begin position="12"/>
        <end position="34"/>
    </location>
</feature>
<comment type="caution">
    <text evidence="13">The sequence shown here is derived from an EMBL/GenBank/DDBJ whole genome shotgun (WGS) entry which is preliminary data.</text>
</comment>
<keyword evidence="4" id="KW-1003">Cell membrane</keyword>
<dbReference type="InterPro" id="IPR003439">
    <property type="entry name" value="ABC_transporter-like_ATP-bd"/>
</dbReference>
<dbReference type="SUPFAM" id="SSF90123">
    <property type="entry name" value="ABC transporter transmembrane region"/>
    <property type="match status" value="1"/>
</dbReference>
<feature type="domain" description="ABC transporter" evidence="11">
    <location>
        <begin position="334"/>
        <end position="575"/>
    </location>
</feature>
<dbReference type="SMART" id="SM00382">
    <property type="entry name" value="AAA"/>
    <property type="match status" value="1"/>
</dbReference>
<comment type="similarity">
    <text evidence="2">Belongs to the ABC transporter superfamily.</text>
</comment>
<dbReference type="PROSITE" id="PS50893">
    <property type="entry name" value="ABC_TRANSPORTER_2"/>
    <property type="match status" value="1"/>
</dbReference>
<evidence type="ECO:0000259" key="12">
    <source>
        <dbReference type="PROSITE" id="PS50929"/>
    </source>
</evidence>
<dbReference type="InterPro" id="IPR011527">
    <property type="entry name" value="ABC1_TM_dom"/>
</dbReference>
<dbReference type="InterPro" id="IPR036640">
    <property type="entry name" value="ABC1_TM_sf"/>
</dbReference>
<dbReference type="InterPro" id="IPR027417">
    <property type="entry name" value="P-loop_NTPase"/>
</dbReference>
<dbReference type="InterPro" id="IPR039421">
    <property type="entry name" value="Type_1_exporter"/>
</dbReference>
<dbReference type="Pfam" id="PF00005">
    <property type="entry name" value="ABC_tran"/>
    <property type="match status" value="1"/>
</dbReference>
<keyword evidence="5 10" id="KW-0812">Transmembrane</keyword>
<keyword evidence="9 10" id="KW-0472">Membrane</keyword>
<accession>A0A4R6IHT3</accession>
<evidence type="ECO:0000313" key="14">
    <source>
        <dbReference type="Proteomes" id="UP000295518"/>
    </source>
</evidence>
<evidence type="ECO:0000256" key="6">
    <source>
        <dbReference type="ARBA" id="ARBA00022741"/>
    </source>
</evidence>
<feature type="transmembrane region" description="Helical" evidence="10">
    <location>
        <begin position="159"/>
        <end position="177"/>
    </location>
</feature>
<evidence type="ECO:0000256" key="3">
    <source>
        <dbReference type="ARBA" id="ARBA00022448"/>
    </source>
</evidence>
<protein>
    <submittedName>
        <fullName evidence="13">ATP-binding cassette subfamily B protein</fullName>
    </submittedName>
</protein>
<dbReference type="GO" id="GO:0005886">
    <property type="term" value="C:plasma membrane"/>
    <property type="evidence" value="ECO:0007669"/>
    <property type="project" value="UniProtKB-SubCell"/>
</dbReference>
<evidence type="ECO:0000256" key="2">
    <source>
        <dbReference type="ARBA" id="ARBA00005417"/>
    </source>
</evidence>
<dbReference type="Pfam" id="PF00664">
    <property type="entry name" value="ABC_membrane"/>
    <property type="match status" value="1"/>
</dbReference>
<evidence type="ECO:0000256" key="1">
    <source>
        <dbReference type="ARBA" id="ARBA00004651"/>
    </source>
</evidence>
<dbReference type="PROSITE" id="PS00211">
    <property type="entry name" value="ABC_TRANSPORTER_1"/>
    <property type="match status" value="1"/>
</dbReference>
<keyword evidence="8 10" id="KW-1133">Transmembrane helix</keyword>
<dbReference type="Proteomes" id="UP000295518">
    <property type="component" value="Unassembled WGS sequence"/>
</dbReference>
<evidence type="ECO:0000256" key="9">
    <source>
        <dbReference type="ARBA" id="ARBA00023136"/>
    </source>
</evidence>
<dbReference type="PROSITE" id="PS50929">
    <property type="entry name" value="ABC_TM1F"/>
    <property type="match status" value="1"/>
</dbReference>
<comment type="subcellular location">
    <subcellularLocation>
        <location evidence="1">Cell membrane</location>
        <topology evidence="1">Multi-pass membrane protein</topology>
    </subcellularLocation>
</comment>
<feature type="transmembrane region" description="Helical" evidence="10">
    <location>
        <begin position="275"/>
        <end position="297"/>
    </location>
</feature>
<proteinExistence type="inferred from homology"/>
<keyword evidence="14" id="KW-1185">Reference proteome</keyword>
<evidence type="ECO:0000256" key="10">
    <source>
        <dbReference type="SAM" id="Phobius"/>
    </source>
</evidence>
<name>A0A4R6IHT3_9MOLU</name>
<dbReference type="RefSeq" id="WP_094254322.1">
    <property type="nucleotide sequence ID" value="NZ_NNCE01000001.1"/>
</dbReference>
<dbReference type="OrthoDB" id="383768at2"/>
<feature type="transmembrane region" description="Helical" evidence="10">
    <location>
        <begin position="240"/>
        <end position="263"/>
    </location>
</feature>
<dbReference type="GO" id="GO:0005524">
    <property type="term" value="F:ATP binding"/>
    <property type="evidence" value="ECO:0007669"/>
    <property type="project" value="UniProtKB-KW"/>
</dbReference>
<evidence type="ECO:0000256" key="5">
    <source>
        <dbReference type="ARBA" id="ARBA00022692"/>
    </source>
</evidence>
<dbReference type="FunFam" id="3.40.50.300:FF:000854">
    <property type="entry name" value="Multidrug ABC transporter ATP-binding protein"/>
    <property type="match status" value="1"/>
</dbReference>
<evidence type="ECO:0000259" key="11">
    <source>
        <dbReference type="PROSITE" id="PS50893"/>
    </source>
</evidence>
<feature type="transmembrane region" description="Helical" evidence="10">
    <location>
        <begin position="54"/>
        <end position="79"/>
    </location>
</feature>